<name>A0AAE0IEV2_9PEZI</name>
<accession>A0AAE0IEV2</accession>
<reference evidence="3" key="2">
    <citation type="submission" date="2023-06" db="EMBL/GenBank/DDBJ databases">
        <authorList>
            <consortium name="Lawrence Berkeley National Laboratory"/>
            <person name="Haridas S."/>
            <person name="Hensen N."/>
            <person name="Bonometti L."/>
            <person name="Westerberg I."/>
            <person name="Brannstrom I.O."/>
            <person name="Guillou S."/>
            <person name="Cros-Aarteil S."/>
            <person name="Calhoun S."/>
            <person name="Kuo A."/>
            <person name="Mondo S."/>
            <person name="Pangilinan J."/>
            <person name="Riley R."/>
            <person name="Labutti K."/>
            <person name="Andreopoulos B."/>
            <person name="Lipzen A."/>
            <person name="Chen C."/>
            <person name="Yanf M."/>
            <person name="Daum C."/>
            <person name="Ng V."/>
            <person name="Clum A."/>
            <person name="Steindorff A."/>
            <person name="Ohm R."/>
            <person name="Martin F."/>
            <person name="Silar P."/>
            <person name="Natvig D."/>
            <person name="Lalanne C."/>
            <person name="Gautier V."/>
            <person name="Ament-Velasquez S.L."/>
            <person name="Kruys A."/>
            <person name="Hutchinson M.I."/>
            <person name="Powell A.J."/>
            <person name="Barry K."/>
            <person name="Miller A.N."/>
            <person name="Grigoriev I.V."/>
            <person name="Debuchy R."/>
            <person name="Gladieux P."/>
            <person name="Thoren M.H."/>
            <person name="Johannesson H."/>
        </authorList>
    </citation>
    <scope>NUCLEOTIDE SEQUENCE</scope>
    <source>
        <strain evidence="3">SMH4131-1</strain>
    </source>
</reference>
<evidence type="ECO:0008006" key="5">
    <source>
        <dbReference type="Google" id="ProtNLM"/>
    </source>
</evidence>
<evidence type="ECO:0000313" key="3">
    <source>
        <dbReference type="EMBL" id="KAK3323737.1"/>
    </source>
</evidence>
<feature type="signal peptide" evidence="2">
    <location>
        <begin position="1"/>
        <end position="17"/>
    </location>
</feature>
<proteinExistence type="predicted"/>
<reference evidence="3" key="1">
    <citation type="journal article" date="2023" name="Mol. Phylogenet. Evol.">
        <title>Genome-scale phylogeny and comparative genomics of the fungal order Sordariales.</title>
        <authorList>
            <person name="Hensen N."/>
            <person name="Bonometti L."/>
            <person name="Westerberg I."/>
            <person name="Brannstrom I.O."/>
            <person name="Guillou S."/>
            <person name="Cros-Aarteil S."/>
            <person name="Calhoun S."/>
            <person name="Haridas S."/>
            <person name="Kuo A."/>
            <person name="Mondo S."/>
            <person name="Pangilinan J."/>
            <person name="Riley R."/>
            <person name="LaButti K."/>
            <person name="Andreopoulos B."/>
            <person name="Lipzen A."/>
            <person name="Chen C."/>
            <person name="Yan M."/>
            <person name="Daum C."/>
            <person name="Ng V."/>
            <person name="Clum A."/>
            <person name="Steindorff A."/>
            <person name="Ohm R.A."/>
            <person name="Martin F."/>
            <person name="Silar P."/>
            <person name="Natvig D.O."/>
            <person name="Lalanne C."/>
            <person name="Gautier V."/>
            <person name="Ament-Velasquez S.L."/>
            <person name="Kruys A."/>
            <person name="Hutchinson M.I."/>
            <person name="Powell A.J."/>
            <person name="Barry K."/>
            <person name="Miller A.N."/>
            <person name="Grigoriev I.V."/>
            <person name="Debuchy R."/>
            <person name="Gladieux P."/>
            <person name="Hiltunen Thoren M."/>
            <person name="Johannesson H."/>
        </authorList>
    </citation>
    <scope>NUCLEOTIDE SEQUENCE</scope>
    <source>
        <strain evidence="3">SMH4131-1</strain>
    </source>
</reference>
<feature type="compositionally biased region" description="Polar residues" evidence="1">
    <location>
        <begin position="55"/>
        <end position="72"/>
    </location>
</feature>
<evidence type="ECO:0000256" key="2">
    <source>
        <dbReference type="SAM" id="SignalP"/>
    </source>
</evidence>
<keyword evidence="2" id="KW-0732">Signal</keyword>
<dbReference type="AlphaFoldDB" id="A0AAE0IEV2"/>
<sequence length="72" mass="8531">MSWRLVMIVLLIIYAHEFQQLLFFRVVSPKQHFATGYRPLSLIGGDVKQRPLRAKQQQSVRPRPNSLQRTRK</sequence>
<feature type="region of interest" description="Disordered" evidence="1">
    <location>
        <begin position="50"/>
        <end position="72"/>
    </location>
</feature>
<dbReference type="Proteomes" id="UP001286456">
    <property type="component" value="Unassembled WGS sequence"/>
</dbReference>
<organism evidence="3 4">
    <name type="scientific">Cercophora scortea</name>
    <dbReference type="NCBI Taxonomy" id="314031"/>
    <lineage>
        <taxon>Eukaryota</taxon>
        <taxon>Fungi</taxon>
        <taxon>Dikarya</taxon>
        <taxon>Ascomycota</taxon>
        <taxon>Pezizomycotina</taxon>
        <taxon>Sordariomycetes</taxon>
        <taxon>Sordariomycetidae</taxon>
        <taxon>Sordariales</taxon>
        <taxon>Lasiosphaeriaceae</taxon>
        <taxon>Cercophora</taxon>
    </lineage>
</organism>
<evidence type="ECO:0000256" key="1">
    <source>
        <dbReference type="SAM" id="MobiDB-lite"/>
    </source>
</evidence>
<keyword evidence="4" id="KW-1185">Reference proteome</keyword>
<feature type="chain" id="PRO_5042284590" description="Secreted protein" evidence="2">
    <location>
        <begin position="18"/>
        <end position="72"/>
    </location>
</feature>
<gene>
    <name evidence="3" type="ORF">B0T19DRAFT_212823</name>
</gene>
<evidence type="ECO:0000313" key="4">
    <source>
        <dbReference type="Proteomes" id="UP001286456"/>
    </source>
</evidence>
<comment type="caution">
    <text evidence="3">The sequence shown here is derived from an EMBL/GenBank/DDBJ whole genome shotgun (WGS) entry which is preliminary data.</text>
</comment>
<protein>
    <recommendedName>
        <fullName evidence="5">Secreted protein</fullName>
    </recommendedName>
</protein>
<dbReference type="EMBL" id="JAUEPO010000004">
    <property type="protein sequence ID" value="KAK3323737.1"/>
    <property type="molecule type" value="Genomic_DNA"/>
</dbReference>